<dbReference type="Proteomes" id="UP000681075">
    <property type="component" value="Unassembled WGS sequence"/>
</dbReference>
<dbReference type="Gene3D" id="3.40.50.1820">
    <property type="entry name" value="alpha/beta hydrolase"/>
    <property type="match status" value="1"/>
</dbReference>
<dbReference type="AlphaFoldDB" id="A0A8S8X7Z7"/>
<dbReference type="InterPro" id="IPR008220">
    <property type="entry name" value="HAT_MetX-like"/>
</dbReference>
<feature type="active site" evidence="1">
    <location>
        <position position="306"/>
    </location>
</feature>
<dbReference type="EMBL" id="BOPV01000001">
    <property type="protein sequence ID" value="GIL39503.1"/>
    <property type="molecule type" value="Genomic_DNA"/>
</dbReference>
<evidence type="ECO:0000256" key="1">
    <source>
        <dbReference type="PIRSR" id="PIRSR000443-1"/>
    </source>
</evidence>
<sequence length="365" mass="39866">MRVRILSLFVSSLVTISAFAHEANQPPHQLFAEGDFKLESGETIKDFSISYVTHGTLNADKSNAILMVPSIGGNHHRIDYLIGAGKALEPAKYFIICTDSIGNGLTTSPSNSKAQPRMQFPKFNIRDMVNSQQRLVAEKFGIKKLVTVIGASMGGMQALQWAVSYPDMMTSIVPIIPLARTPAWTTGVLEMLRQSIMTDARWKDGTYAADAPPEQGMRLWAGWLSGVIVRTPGLQEKLYPNAQDEIAYLKGVQDGGWKRMDATDWIYQSWAYDMHNVGTTKGFNGDTAKALQSIKAKTLILAGSGDLLNPEYEATEAAKHIAGARYVPINDKLPMGHYSGAGSTAPENEVQNREVAAFLGTLAKN</sequence>
<feature type="signal peptide" evidence="2">
    <location>
        <begin position="1"/>
        <end position="20"/>
    </location>
</feature>
<feature type="active site" evidence="1">
    <location>
        <position position="337"/>
    </location>
</feature>
<dbReference type="InterPro" id="IPR000073">
    <property type="entry name" value="AB_hydrolase_1"/>
</dbReference>
<keyword evidence="5" id="KW-1185">Reference proteome</keyword>
<dbReference type="PANTHER" id="PTHR32268">
    <property type="entry name" value="HOMOSERINE O-ACETYLTRANSFERASE"/>
    <property type="match status" value="1"/>
</dbReference>
<protein>
    <submittedName>
        <fullName evidence="4">Homoserine O-acetyltransferase</fullName>
    </submittedName>
</protein>
<dbReference type="Pfam" id="PF00561">
    <property type="entry name" value="Abhydrolase_1"/>
    <property type="match status" value="1"/>
</dbReference>
<feature type="active site" description="Nucleophile" evidence="1">
    <location>
        <position position="152"/>
    </location>
</feature>
<gene>
    <name evidence="4" type="ORF">TMPK1_17400</name>
</gene>
<dbReference type="GO" id="GO:0016747">
    <property type="term" value="F:acyltransferase activity, transferring groups other than amino-acyl groups"/>
    <property type="evidence" value="ECO:0007669"/>
    <property type="project" value="InterPro"/>
</dbReference>
<evidence type="ECO:0000256" key="2">
    <source>
        <dbReference type="SAM" id="SignalP"/>
    </source>
</evidence>
<keyword evidence="2" id="KW-0732">Signal</keyword>
<evidence type="ECO:0000313" key="4">
    <source>
        <dbReference type="EMBL" id="GIL39503.1"/>
    </source>
</evidence>
<name>A0A8S8X7Z7_9PROT</name>
<dbReference type="SUPFAM" id="SSF53474">
    <property type="entry name" value="alpha/beta-Hydrolases"/>
    <property type="match status" value="1"/>
</dbReference>
<dbReference type="RefSeq" id="WP_420242606.1">
    <property type="nucleotide sequence ID" value="NZ_BOPV01000001.1"/>
</dbReference>
<proteinExistence type="predicted"/>
<organism evidence="4 5">
    <name type="scientific">Roseiterribacter gracilis</name>
    <dbReference type="NCBI Taxonomy" id="2812848"/>
    <lineage>
        <taxon>Bacteria</taxon>
        <taxon>Pseudomonadati</taxon>
        <taxon>Pseudomonadota</taxon>
        <taxon>Alphaproteobacteria</taxon>
        <taxon>Rhodospirillales</taxon>
        <taxon>Roseiterribacteraceae</taxon>
        <taxon>Roseiterribacter</taxon>
    </lineage>
</organism>
<accession>A0A8S8X7Z7</accession>
<comment type="caution">
    <text evidence="4">The sequence shown here is derived from an EMBL/GenBank/DDBJ whole genome shotgun (WGS) entry which is preliminary data.</text>
</comment>
<dbReference type="InterPro" id="IPR029058">
    <property type="entry name" value="AB_hydrolase_fold"/>
</dbReference>
<feature type="chain" id="PRO_5035750953" evidence="2">
    <location>
        <begin position="21"/>
        <end position="365"/>
    </location>
</feature>
<evidence type="ECO:0000313" key="5">
    <source>
        <dbReference type="Proteomes" id="UP000681075"/>
    </source>
</evidence>
<feature type="domain" description="AB hydrolase-1" evidence="3">
    <location>
        <begin position="64"/>
        <end position="334"/>
    </location>
</feature>
<reference evidence="4" key="1">
    <citation type="submission" date="2021-02" db="EMBL/GenBank/DDBJ databases">
        <title>Genome sequence of Rhodospirillales sp. strain TMPK1 isolated from soil.</title>
        <authorList>
            <person name="Nakai R."/>
            <person name="Kusada H."/>
            <person name="Tamaki H."/>
        </authorList>
    </citation>
    <scope>NUCLEOTIDE SEQUENCE</scope>
    <source>
        <strain evidence="4">TMPK1</strain>
    </source>
</reference>
<evidence type="ECO:0000259" key="3">
    <source>
        <dbReference type="Pfam" id="PF00561"/>
    </source>
</evidence>
<dbReference type="PIRSF" id="PIRSF000443">
    <property type="entry name" value="Homoser_Ac_trans"/>
    <property type="match status" value="1"/>
</dbReference>
<dbReference type="PANTHER" id="PTHR32268:SF15">
    <property type="entry name" value="HOMOSERINE ACETYLTRANSFERASE FAMILY PROTEIN (AFU_ORTHOLOGUE AFUA_1G15350)"/>
    <property type="match status" value="1"/>
</dbReference>